<dbReference type="KEGG" id="tfr:BR63_14885"/>
<proteinExistence type="inferred from homology"/>
<protein>
    <recommendedName>
        <fullName evidence="8 10">Large ribosomal subunit protein uL24</fullName>
    </recommendedName>
</protein>
<keyword evidence="4 10" id="KW-0699">rRNA-binding</keyword>
<evidence type="ECO:0000313" key="14">
    <source>
        <dbReference type="Proteomes" id="UP000515847"/>
    </source>
</evidence>
<dbReference type="CDD" id="cd06089">
    <property type="entry name" value="KOW_RPL26"/>
    <property type="match status" value="1"/>
</dbReference>
<dbReference type="GO" id="GO:0019843">
    <property type="term" value="F:rRNA binding"/>
    <property type="evidence" value="ECO:0007669"/>
    <property type="project" value="UniProtKB-UniRule"/>
</dbReference>
<comment type="similarity">
    <text evidence="2 10 11">Belongs to the universal ribosomal protein uL24 family.</text>
</comment>
<dbReference type="Pfam" id="PF00467">
    <property type="entry name" value="KOW"/>
    <property type="match status" value="1"/>
</dbReference>
<reference evidence="13 14" key="1">
    <citation type="journal article" date="2019" name="Front. Microbiol.">
        <title>Thermoanaerosceptrum fracticalcis gen. nov. sp. nov., a Novel Fumarate-Fermenting Microorganism From a Deep Fractured Carbonate Aquifer of the US Great Basin.</title>
        <authorList>
            <person name="Hamilton-Brehm S.D."/>
            <person name="Stewart L.E."/>
            <person name="Zavarin M."/>
            <person name="Caldwell M."/>
            <person name="Lawson P.A."/>
            <person name="Onstott T.C."/>
            <person name="Grzymski J."/>
            <person name="Neveux I."/>
            <person name="Lollar B.S."/>
            <person name="Russell C.E."/>
            <person name="Moser D.P."/>
        </authorList>
    </citation>
    <scope>NUCLEOTIDE SEQUENCE [LARGE SCALE GENOMIC DNA]</scope>
    <source>
        <strain evidence="13 14">DRI-13</strain>
    </source>
</reference>
<comment type="function">
    <text evidence="1 10">One of two assembly initiator proteins, it binds directly to the 5'-end of the 23S rRNA, where it nucleates assembly of the 50S subunit.</text>
</comment>
<dbReference type="FunFam" id="2.30.30.30:FF:000004">
    <property type="entry name" value="50S ribosomal protein L24"/>
    <property type="match status" value="1"/>
</dbReference>
<dbReference type="InterPro" id="IPR003256">
    <property type="entry name" value="Ribosomal_uL24"/>
</dbReference>
<evidence type="ECO:0000259" key="12">
    <source>
        <dbReference type="SMART" id="SM00739"/>
    </source>
</evidence>
<dbReference type="PANTHER" id="PTHR12903">
    <property type="entry name" value="MITOCHONDRIAL RIBOSOMAL PROTEIN L24"/>
    <property type="match status" value="1"/>
</dbReference>
<dbReference type="GO" id="GO:0006412">
    <property type="term" value="P:translation"/>
    <property type="evidence" value="ECO:0007669"/>
    <property type="project" value="UniProtKB-UniRule"/>
</dbReference>
<dbReference type="OrthoDB" id="9807419at2"/>
<evidence type="ECO:0000256" key="8">
    <source>
        <dbReference type="ARBA" id="ARBA00035206"/>
    </source>
</evidence>
<dbReference type="EMBL" id="CP045798">
    <property type="protein sequence ID" value="QNB47454.1"/>
    <property type="molecule type" value="Genomic_DNA"/>
</dbReference>
<dbReference type="Gene3D" id="2.30.30.30">
    <property type="match status" value="1"/>
</dbReference>
<dbReference type="InterPro" id="IPR008991">
    <property type="entry name" value="Translation_prot_SH3-like_sf"/>
</dbReference>
<dbReference type="NCBIfam" id="TIGR01079">
    <property type="entry name" value="rplX_bact"/>
    <property type="match status" value="1"/>
</dbReference>
<dbReference type="Pfam" id="PF17136">
    <property type="entry name" value="ribosomal_L24"/>
    <property type="match status" value="1"/>
</dbReference>
<dbReference type="GO" id="GO:0005840">
    <property type="term" value="C:ribosome"/>
    <property type="evidence" value="ECO:0007669"/>
    <property type="project" value="UniProtKB-KW"/>
</dbReference>
<dbReference type="InterPro" id="IPR057264">
    <property type="entry name" value="Ribosomal_uL24_C"/>
</dbReference>
<accession>A0A7G6E5V0</accession>
<evidence type="ECO:0000256" key="6">
    <source>
        <dbReference type="ARBA" id="ARBA00022980"/>
    </source>
</evidence>
<evidence type="ECO:0000256" key="10">
    <source>
        <dbReference type="HAMAP-Rule" id="MF_01326"/>
    </source>
</evidence>
<keyword evidence="14" id="KW-1185">Reference proteome</keyword>
<evidence type="ECO:0000256" key="2">
    <source>
        <dbReference type="ARBA" id="ARBA00010618"/>
    </source>
</evidence>
<name>A0A7G6E5V0_THEFR</name>
<comment type="subunit">
    <text evidence="3 10">Part of the 50S ribosomal subunit.</text>
</comment>
<dbReference type="SUPFAM" id="SSF50104">
    <property type="entry name" value="Translation proteins SH3-like domain"/>
    <property type="match status" value="1"/>
</dbReference>
<comment type="function">
    <text evidence="9 10">One of the proteins that surrounds the polypeptide exit tunnel on the outside of the subunit.</text>
</comment>
<evidence type="ECO:0000256" key="3">
    <source>
        <dbReference type="ARBA" id="ARBA00011838"/>
    </source>
</evidence>
<dbReference type="GO" id="GO:1990904">
    <property type="term" value="C:ribonucleoprotein complex"/>
    <property type="evidence" value="ECO:0007669"/>
    <property type="project" value="UniProtKB-KW"/>
</dbReference>
<keyword evidence="7 10" id="KW-0687">Ribonucleoprotein</keyword>
<dbReference type="InterPro" id="IPR014722">
    <property type="entry name" value="Rib_uL2_dom2"/>
</dbReference>
<evidence type="ECO:0000313" key="13">
    <source>
        <dbReference type="EMBL" id="QNB47454.1"/>
    </source>
</evidence>
<evidence type="ECO:0000256" key="11">
    <source>
        <dbReference type="RuleBase" id="RU003477"/>
    </source>
</evidence>
<evidence type="ECO:0000256" key="7">
    <source>
        <dbReference type="ARBA" id="ARBA00023274"/>
    </source>
</evidence>
<evidence type="ECO:0000256" key="5">
    <source>
        <dbReference type="ARBA" id="ARBA00022884"/>
    </source>
</evidence>
<sequence length="109" mass="12002">MTKPKVHVKKGDMVQVITGKDAGKRGKILSVDPEKSKVIVEGVNIAKRHTKPTQKMPQGGIVEKEAPIASSNVMIYCSKCKEPVRINKKILADGQKVRTCNQCGEQFDK</sequence>
<keyword evidence="6 10" id="KW-0689">Ribosomal protein</keyword>
<dbReference type="GO" id="GO:0003735">
    <property type="term" value="F:structural constituent of ribosome"/>
    <property type="evidence" value="ECO:0007669"/>
    <property type="project" value="InterPro"/>
</dbReference>
<evidence type="ECO:0000256" key="4">
    <source>
        <dbReference type="ARBA" id="ARBA00022730"/>
    </source>
</evidence>
<organism evidence="13 14">
    <name type="scientific">Thermanaerosceptrum fracticalcis</name>
    <dbReference type="NCBI Taxonomy" id="1712410"/>
    <lineage>
        <taxon>Bacteria</taxon>
        <taxon>Bacillati</taxon>
        <taxon>Bacillota</taxon>
        <taxon>Clostridia</taxon>
        <taxon>Eubacteriales</taxon>
        <taxon>Peptococcaceae</taxon>
        <taxon>Thermanaerosceptrum</taxon>
    </lineage>
</organism>
<dbReference type="SMART" id="SM00739">
    <property type="entry name" value="KOW"/>
    <property type="match status" value="1"/>
</dbReference>
<dbReference type="InterPro" id="IPR041988">
    <property type="entry name" value="Ribosomal_uL24_KOW"/>
</dbReference>
<dbReference type="Proteomes" id="UP000515847">
    <property type="component" value="Chromosome"/>
</dbReference>
<dbReference type="HAMAP" id="MF_01326_B">
    <property type="entry name" value="Ribosomal_uL24_B"/>
    <property type="match status" value="1"/>
</dbReference>
<evidence type="ECO:0000256" key="9">
    <source>
        <dbReference type="ARBA" id="ARBA00058688"/>
    </source>
</evidence>
<dbReference type="InterPro" id="IPR005824">
    <property type="entry name" value="KOW"/>
</dbReference>
<dbReference type="RefSeq" id="WP_034424894.1">
    <property type="nucleotide sequence ID" value="NZ_CP045798.1"/>
</dbReference>
<feature type="domain" description="KOW" evidence="12">
    <location>
        <begin position="7"/>
        <end position="34"/>
    </location>
</feature>
<dbReference type="InterPro" id="IPR005825">
    <property type="entry name" value="Ribosomal_uL24_CS"/>
</dbReference>
<evidence type="ECO:0000256" key="1">
    <source>
        <dbReference type="ARBA" id="ARBA00004072"/>
    </source>
</evidence>
<gene>
    <name evidence="10" type="primary">rplX</name>
    <name evidence="13" type="ORF">BR63_14885</name>
</gene>
<keyword evidence="5 10" id="KW-0694">RNA-binding</keyword>
<dbReference type="PROSITE" id="PS01108">
    <property type="entry name" value="RIBOSOMAL_L24"/>
    <property type="match status" value="1"/>
</dbReference>
<dbReference type="AlphaFoldDB" id="A0A7G6E5V0"/>